<evidence type="ECO:0000313" key="3">
    <source>
        <dbReference type="Proteomes" id="UP000192333"/>
    </source>
</evidence>
<dbReference type="InterPro" id="IPR041682">
    <property type="entry name" value="AAA_14"/>
</dbReference>
<dbReference type="RefSeq" id="WP_084119261.1">
    <property type="nucleotide sequence ID" value="NZ_LT838813.1"/>
</dbReference>
<dbReference type="InterPro" id="IPR003593">
    <property type="entry name" value="AAA+_ATPase"/>
</dbReference>
<gene>
    <name evidence="2" type="ORF">SAMN00777080_1008</name>
</gene>
<dbReference type="SMART" id="SM00382">
    <property type="entry name" value="AAA"/>
    <property type="match status" value="1"/>
</dbReference>
<accession>A0A1W2H1T9</accession>
<proteinExistence type="predicted"/>
<dbReference type="STRING" id="758820.SAMN00777080_1008"/>
<evidence type="ECO:0000313" key="2">
    <source>
        <dbReference type="EMBL" id="SMD42456.1"/>
    </source>
</evidence>
<dbReference type="Pfam" id="PF13173">
    <property type="entry name" value="AAA_14"/>
    <property type="match status" value="1"/>
</dbReference>
<dbReference type="InterPro" id="IPR027417">
    <property type="entry name" value="P-loop_NTPase"/>
</dbReference>
<dbReference type="Gene3D" id="3.40.50.300">
    <property type="entry name" value="P-loop containing nucleotide triphosphate hydrolases"/>
    <property type="match status" value="1"/>
</dbReference>
<dbReference type="OrthoDB" id="9768467at2"/>
<dbReference type="SUPFAM" id="SSF52540">
    <property type="entry name" value="P-loop containing nucleoside triphosphate hydrolases"/>
    <property type="match status" value="1"/>
</dbReference>
<reference evidence="3" key="1">
    <citation type="submission" date="2017-04" db="EMBL/GenBank/DDBJ databases">
        <authorList>
            <person name="Varghese N."/>
            <person name="Submissions S."/>
        </authorList>
    </citation>
    <scope>NUCLEOTIDE SEQUENCE [LARGE SCALE GENOMIC DNA]</scope>
    <source>
        <strain evidence="3">DSM 16537</strain>
    </source>
</reference>
<dbReference type="Proteomes" id="UP000192333">
    <property type="component" value="Chromosome I"/>
</dbReference>
<name>A0A1W2H1T9_9BACT</name>
<evidence type="ECO:0000259" key="1">
    <source>
        <dbReference type="SMART" id="SM00382"/>
    </source>
</evidence>
<organism evidence="2 3">
    <name type="scientific">Aquiflexum balticum DSM 16537</name>
    <dbReference type="NCBI Taxonomy" id="758820"/>
    <lineage>
        <taxon>Bacteria</taxon>
        <taxon>Pseudomonadati</taxon>
        <taxon>Bacteroidota</taxon>
        <taxon>Cytophagia</taxon>
        <taxon>Cytophagales</taxon>
        <taxon>Cyclobacteriaceae</taxon>
        <taxon>Aquiflexum</taxon>
    </lineage>
</organism>
<dbReference type="PANTHER" id="PTHR42990">
    <property type="entry name" value="ATPASE"/>
    <property type="match status" value="1"/>
</dbReference>
<feature type="domain" description="AAA+ ATPase" evidence="1">
    <location>
        <begin position="30"/>
        <end position="147"/>
    </location>
</feature>
<dbReference type="AlphaFoldDB" id="A0A1W2H1T9"/>
<dbReference type="PANTHER" id="PTHR42990:SF1">
    <property type="entry name" value="AAA+ ATPASE DOMAIN-CONTAINING PROTEIN"/>
    <property type="match status" value="1"/>
</dbReference>
<sequence length="397" mass="46253">MEDLLLNSENLLNRVSLTFRRYLYFQINWNNRLIGIKGSRGTGKTTMLLQWLKEVDIPTRQKAYFSLDDIFFAGNSLVETAKLFYQQGGKILVLDEVHKYPTWAQEIKNLYDRFHDLQVVFTGSSIIDISKQEGDLSRRALMYELKGLSYREFLDFQYGIKFPKLSLEEILTSEGIVRKKFPQEFKPLANFQEYLRFGYYPYQAEDRLGYFQRLRQQTRLIVEYDMAELKGFDIRHAKKMMQLLFVVAQQVPFKPNINSLAEKTGIHRNSINNYLYFLQEARLLTLLYPAGSSVAVLQKPEKIFLENTNLLFALSKETPSTGTVREIFFSNQVGSMHNTSYPKSGDFLVDGKFTFEIGGKNKDMSQLSNVENAWVVKDEIEYPVGKSLPLWLFGFLY</sequence>
<keyword evidence="3" id="KW-1185">Reference proteome</keyword>
<protein>
    <recommendedName>
        <fullName evidence="1">AAA+ ATPase domain-containing protein</fullName>
    </recommendedName>
</protein>
<dbReference type="EMBL" id="LT838813">
    <property type="protein sequence ID" value="SMD42456.1"/>
    <property type="molecule type" value="Genomic_DNA"/>
</dbReference>